<dbReference type="Proteomes" id="UP000663851">
    <property type="component" value="Unassembled WGS sequence"/>
</dbReference>
<sequence>MEYATSPQRIYRKISSREKNSSVPSLVLHINNSDIVSTLANDCTYRTEAYLQEREKQNVVKPSTSSSTTTTTTTWKKLKYQKEILDNEQAEIDRVLSAFDSIHRTFNRSLSKPYNQVYSSLYGDDNQSDRLMKTFFQCQNHCTNVQDAAAAADTSTQETLSSTSILNFNDTDSDLDDIEDKKKNSYDSGYGSVMPRRRISRESFAQISNHLNSTMNSIT</sequence>
<comment type="caution">
    <text evidence="3">The sequence shown here is derived from an EMBL/GenBank/DDBJ whole genome shotgun (WGS) entry which is preliminary data.</text>
</comment>
<evidence type="ECO:0000313" key="9">
    <source>
        <dbReference type="EMBL" id="CAF4644817.1"/>
    </source>
</evidence>
<dbReference type="AlphaFoldDB" id="A0A817YLL6"/>
<gene>
    <name evidence="4" type="ORF">FME351_LOCUS20945</name>
    <name evidence="3" type="ORF">GRG538_LOCUS8115</name>
    <name evidence="6" type="ORF">HFQ381_LOCUS16701</name>
    <name evidence="5" type="ORF">KIK155_LOCUS27784</name>
    <name evidence="1" type="ORF">LUA448_LOCUS10975</name>
    <name evidence="10" type="ORF">QYT958_LOCUS25384</name>
    <name evidence="2" type="ORF">TIS948_LOCUS24330</name>
    <name evidence="9" type="ORF">TOA249_LOCUS13551</name>
    <name evidence="7" type="ORF">TSG867_LOCUS14708</name>
    <name evidence="8" type="ORF">UJA718_LOCUS31136</name>
</gene>
<evidence type="ECO:0000313" key="4">
    <source>
        <dbReference type="EMBL" id="CAF3580875.1"/>
    </source>
</evidence>
<evidence type="ECO:0000313" key="12">
    <source>
        <dbReference type="Proteomes" id="UP000663873"/>
    </source>
</evidence>
<organism evidence="3 11">
    <name type="scientific">Rotaria socialis</name>
    <dbReference type="NCBI Taxonomy" id="392032"/>
    <lineage>
        <taxon>Eukaryota</taxon>
        <taxon>Metazoa</taxon>
        <taxon>Spiralia</taxon>
        <taxon>Gnathifera</taxon>
        <taxon>Rotifera</taxon>
        <taxon>Eurotatoria</taxon>
        <taxon>Bdelloidea</taxon>
        <taxon>Philodinida</taxon>
        <taxon>Philodinidae</taxon>
        <taxon>Rotaria</taxon>
    </lineage>
</organism>
<dbReference type="EMBL" id="CAJOBO010001198">
    <property type="protein sequence ID" value="CAF4350238.1"/>
    <property type="molecule type" value="Genomic_DNA"/>
</dbReference>
<evidence type="ECO:0000313" key="1">
    <source>
        <dbReference type="EMBL" id="CAF3330224.1"/>
    </source>
</evidence>
<dbReference type="Proteomes" id="UP000663873">
    <property type="component" value="Unassembled WGS sequence"/>
</dbReference>
<dbReference type="Proteomes" id="UP000663833">
    <property type="component" value="Unassembled WGS sequence"/>
</dbReference>
<evidence type="ECO:0000313" key="5">
    <source>
        <dbReference type="EMBL" id="CAF3717821.1"/>
    </source>
</evidence>
<dbReference type="Proteomes" id="UP000663872">
    <property type="component" value="Unassembled WGS sequence"/>
</dbReference>
<evidence type="ECO:0000313" key="3">
    <source>
        <dbReference type="EMBL" id="CAF3380098.1"/>
    </source>
</evidence>
<evidence type="ECO:0000313" key="10">
    <source>
        <dbReference type="EMBL" id="CAF4826326.1"/>
    </source>
</evidence>
<protein>
    <submittedName>
        <fullName evidence="3">Uncharacterized protein</fullName>
    </submittedName>
</protein>
<evidence type="ECO:0000313" key="11">
    <source>
        <dbReference type="Proteomes" id="UP000663872"/>
    </source>
</evidence>
<accession>A0A817YLL6</accession>
<dbReference type="EMBL" id="CAJOBS010000806">
    <property type="protein sequence ID" value="CAF4644817.1"/>
    <property type="molecule type" value="Genomic_DNA"/>
</dbReference>
<dbReference type="Proteomes" id="UP000663862">
    <property type="component" value="Unassembled WGS sequence"/>
</dbReference>
<reference evidence="3" key="1">
    <citation type="submission" date="2021-02" db="EMBL/GenBank/DDBJ databases">
        <authorList>
            <person name="Nowell W R."/>
        </authorList>
    </citation>
    <scope>NUCLEOTIDE SEQUENCE</scope>
</reference>
<dbReference type="EMBL" id="CAJOBQ010000829">
    <property type="protein sequence ID" value="CAF4423145.1"/>
    <property type="molecule type" value="Genomic_DNA"/>
</dbReference>
<evidence type="ECO:0000313" key="8">
    <source>
        <dbReference type="EMBL" id="CAF4597420.1"/>
    </source>
</evidence>
<proteinExistence type="predicted"/>
<evidence type="ECO:0000313" key="6">
    <source>
        <dbReference type="EMBL" id="CAF4350238.1"/>
    </source>
</evidence>
<dbReference type="Proteomes" id="UP000663838">
    <property type="component" value="Unassembled WGS sequence"/>
</dbReference>
<dbReference type="Proteomes" id="UP000663869">
    <property type="component" value="Unassembled WGS sequence"/>
</dbReference>
<dbReference type="EMBL" id="CAJNYD010001317">
    <property type="protein sequence ID" value="CAF3330224.1"/>
    <property type="molecule type" value="Genomic_DNA"/>
</dbReference>
<dbReference type="EMBL" id="CAJNYV010005033">
    <property type="protein sequence ID" value="CAF3717821.1"/>
    <property type="molecule type" value="Genomic_DNA"/>
</dbReference>
<keyword evidence="12" id="KW-1185">Reference proteome</keyword>
<dbReference type="Proteomes" id="UP000663825">
    <property type="component" value="Unassembled WGS sequence"/>
</dbReference>
<dbReference type="OrthoDB" id="10032344at2759"/>
<dbReference type="EMBL" id="CAJNXB010004186">
    <property type="protein sequence ID" value="CAF3362789.1"/>
    <property type="molecule type" value="Genomic_DNA"/>
</dbReference>
<evidence type="ECO:0000313" key="7">
    <source>
        <dbReference type="EMBL" id="CAF4423145.1"/>
    </source>
</evidence>
<dbReference type="EMBL" id="CAJNYU010002679">
    <property type="protein sequence ID" value="CAF3580875.1"/>
    <property type="molecule type" value="Genomic_DNA"/>
</dbReference>
<dbReference type="EMBL" id="CAJOBP010020780">
    <property type="protein sequence ID" value="CAF4597420.1"/>
    <property type="molecule type" value="Genomic_DNA"/>
</dbReference>
<dbReference type="Proteomes" id="UP000663848">
    <property type="component" value="Unassembled WGS sequence"/>
</dbReference>
<name>A0A817YLL6_9BILA</name>
<dbReference type="EMBL" id="CAJNYT010000867">
    <property type="protein sequence ID" value="CAF3380098.1"/>
    <property type="molecule type" value="Genomic_DNA"/>
</dbReference>
<evidence type="ECO:0000313" key="2">
    <source>
        <dbReference type="EMBL" id="CAF3362789.1"/>
    </source>
</evidence>
<dbReference type="Proteomes" id="UP000663865">
    <property type="component" value="Unassembled WGS sequence"/>
</dbReference>
<dbReference type="EMBL" id="CAJOBR010005705">
    <property type="protein sequence ID" value="CAF4826326.1"/>
    <property type="molecule type" value="Genomic_DNA"/>
</dbReference>